<dbReference type="STRING" id="105785.A0A2J7QG16"/>
<dbReference type="InterPro" id="IPR006693">
    <property type="entry name" value="AB_hydrolase_lipase"/>
</dbReference>
<dbReference type="GO" id="GO:0016042">
    <property type="term" value="P:lipid catabolic process"/>
    <property type="evidence" value="ECO:0007669"/>
    <property type="project" value="UniProtKB-KW"/>
</dbReference>
<evidence type="ECO:0000313" key="12">
    <source>
        <dbReference type="Proteomes" id="UP000235965"/>
    </source>
</evidence>
<accession>A0A2J7QG16</accession>
<evidence type="ECO:0000256" key="6">
    <source>
        <dbReference type="ARBA" id="ARBA00023180"/>
    </source>
</evidence>
<proteinExistence type="inferred from homology"/>
<protein>
    <recommendedName>
        <fullName evidence="7">Lipase</fullName>
    </recommendedName>
</protein>
<evidence type="ECO:0000259" key="10">
    <source>
        <dbReference type="Pfam" id="PF04083"/>
    </source>
</evidence>
<dbReference type="PANTHER" id="PTHR11005">
    <property type="entry name" value="LYSOSOMAL ACID LIPASE-RELATED"/>
    <property type="match status" value="1"/>
</dbReference>
<comment type="similarity">
    <text evidence="1 7">Belongs to the AB hydrolase superfamily. Lipase family.</text>
</comment>
<keyword evidence="5" id="KW-0443">Lipid metabolism</keyword>
<dbReference type="AlphaFoldDB" id="A0A2J7QG16"/>
<gene>
    <name evidence="11" type="ORF">B7P43_G02875</name>
</gene>
<dbReference type="OrthoDB" id="9974421at2759"/>
<dbReference type="InterPro" id="IPR025483">
    <property type="entry name" value="Lipase_euk"/>
</dbReference>
<feature type="active site" description="Nucleophile" evidence="8">
    <location>
        <position position="175"/>
    </location>
</feature>
<dbReference type="Proteomes" id="UP000235965">
    <property type="component" value="Unassembled WGS sequence"/>
</dbReference>
<dbReference type="GO" id="GO:0016788">
    <property type="term" value="F:hydrolase activity, acting on ester bonds"/>
    <property type="evidence" value="ECO:0007669"/>
    <property type="project" value="InterPro"/>
</dbReference>
<evidence type="ECO:0000256" key="8">
    <source>
        <dbReference type="PIRSR" id="PIRSR000862-1"/>
    </source>
</evidence>
<reference evidence="11 12" key="1">
    <citation type="submission" date="2017-12" db="EMBL/GenBank/DDBJ databases">
        <title>Hemimetabolous genomes reveal molecular basis of termite eusociality.</title>
        <authorList>
            <person name="Harrison M.C."/>
            <person name="Jongepier E."/>
            <person name="Robertson H.M."/>
            <person name="Arning N."/>
            <person name="Bitard-Feildel T."/>
            <person name="Chao H."/>
            <person name="Childers C.P."/>
            <person name="Dinh H."/>
            <person name="Doddapaneni H."/>
            <person name="Dugan S."/>
            <person name="Gowin J."/>
            <person name="Greiner C."/>
            <person name="Han Y."/>
            <person name="Hu H."/>
            <person name="Hughes D.S.T."/>
            <person name="Huylmans A.-K."/>
            <person name="Kemena C."/>
            <person name="Kremer L.P.M."/>
            <person name="Lee S.L."/>
            <person name="Lopez-Ezquerra A."/>
            <person name="Mallet L."/>
            <person name="Monroy-Kuhn J.M."/>
            <person name="Moser A."/>
            <person name="Murali S.C."/>
            <person name="Muzny D.M."/>
            <person name="Otani S."/>
            <person name="Piulachs M.-D."/>
            <person name="Poelchau M."/>
            <person name="Qu J."/>
            <person name="Schaub F."/>
            <person name="Wada-Katsumata A."/>
            <person name="Worley K.C."/>
            <person name="Xie Q."/>
            <person name="Ylla G."/>
            <person name="Poulsen M."/>
            <person name="Gibbs R.A."/>
            <person name="Schal C."/>
            <person name="Richards S."/>
            <person name="Belles X."/>
            <person name="Korb J."/>
            <person name="Bornberg-Bauer E."/>
        </authorList>
    </citation>
    <scope>NUCLEOTIDE SEQUENCE [LARGE SCALE GENOMIC DNA]</scope>
    <source>
        <tissue evidence="11">Whole body</tissue>
    </source>
</reference>
<dbReference type="SUPFAM" id="SSF53474">
    <property type="entry name" value="alpha/beta-Hydrolases"/>
    <property type="match status" value="1"/>
</dbReference>
<evidence type="ECO:0000256" key="1">
    <source>
        <dbReference type="ARBA" id="ARBA00010701"/>
    </source>
</evidence>
<dbReference type="InterPro" id="IPR029058">
    <property type="entry name" value="AB_hydrolase_fold"/>
</dbReference>
<keyword evidence="2 9" id="KW-0732">Signal</keyword>
<sequence>MILAVWGKSLAYVCFLTLLLRGVTGKYNKNTRKSLPAMPKLITQHGYPAETHTVATDDGYILTMHRIPYSPLSNSTDTARPVVFLQHGLISSSVDWVIMGPGNGLGYLLADAGYDVWMGNARGNMYSTRHNKLSAMLPTFWSFSWHEMGVYDLPAEIDYILTNTTQKSLRYVGHSMGTTMFYVLMSKKPEYNAKISRMIALAPVAFLRNTKSPFASITKLVPSGVLFDMVSNWPFFPNKKFSNGLLEAFCKRGTITQKMCTNTLFQIGGFNSNQLNQTMLPTILHYFPAGSSMKAWRHYGQLISSGSFREYDYGFANIFKYGNLYPPDYNFAVIITFVSLIVGPNDWLASPEDASLLHRKLPNSEYHEIALPEFNHFDFLWAIDVKTLVNDKVLSLLEVDQDY</sequence>
<dbReference type="Gene3D" id="3.40.50.1820">
    <property type="entry name" value="alpha/beta hydrolase"/>
    <property type="match status" value="1"/>
</dbReference>
<evidence type="ECO:0000256" key="3">
    <source>
        <dbReference type="ARBA" id="ARBA00022801"/>
    </source>
</evidence>
<feature type="domain" description="Partial AB-hydrolase lipase" evidence="10">
    <location>
        <begin position="39"/>
        <end position="99"/>
    </location>
</feature>
<keyword evidence="12" id="KW-1185">Reference proteome</keyword>
<keyword evidence="3 7" id="KW-0378">Hydrolase</keyword>
<organism evidence="11 12">
    <name type="scientific">Cryptotermes secundus</name>
    <dbReference type="NCBI Taxonomy" id="105785"/>
    <lineage>
        <taxon>Eukaryota</taxon>
        <taxon>Metazoa</taxon>
        <taxon>Ecdysozoa</taxon>
        <taxon>Arthropoda</taxon>
        <taxon>Hexapoda</taxon>
        <taxon>Insecta</taxon>
        <taxon>Pterygota</taxon>
        <taxon>Neoptera</taxon>
        <taxon>Polyneoptera</taxon>
        <taxon>Dictyoptera</taxon>
        <taxon>Blattodea</taxon>
        <taxon>Blattoidea</taxon>
        <taxon>Termitoidae</taxon>
        <taxon>Kalotermitidae</taxon>
        <taxon>Cryptotermitinae</taxon>
        <taxon>Cryptotermes</taxon>
    </lineage>
</organism>
<dbReference type="FunFam" id="3.40.50.1820:FF:000021">
    <property type="entry name" value="Lipase"/>
    <property type="match status" value="1"/>
</dbReference>
<feature type="chain" id="PRO_5014458564" description="Lipase" evidence="9">
    <location>
        <begin position="26"/>
        <end position="403"/>
    </location>
</feature>
<evidence type="ECO:0000256" key="5">
    <source>
        <dbReference type="ARBA" id="ARBA00023098"/>
    </source>
</evidence>
<evidence type="ECO:0000256" key="9">
    <source>
        <dbReference type="SAM" id="SignalP"/>
    </source>
</evidence>
<feature type="signal peptide" evidence="9">
    <location>
        <begin position="1"/>
        <end position="25"/>
    </location>
</feature>
<dbReference type="EMBL" id="NEVH01014836">
    <property type="protein sequence ID" value="PNF27530.1"/>
    <property type="molecule type" value="Genomic_DNA"/>
</dbReference>
<dbReference type="PIRSF" id="PIRSF000862">
    <property type="entry name" value="Steryl_ester_lip"/>
    <property type="match status" value="1"/>
</dbReference>
<evidence type="ECO:0000256" key="2">
    <source>
        <dbReference type="ARBA" id="ARBA00022729"/>
    </source>
</evidence>
<evidence type="ECO:0000256" key="7">
    <source>
        <dbReference type="PIRNR" id="PIRNR000862"/>
    </source>
</evidence>
<keyword evidence="6" id="KW-0325">Glycoprotein</keyword>
<evidence type="ECO:0000313" key="11">
    <source>
        <dbReference type="EMBL" id="PNF27530.1"/>
    </source>
</evidence>
<evidence type="ECO:0000256" key="4">
    <source>
        <dbReference type="ARBA" id="ARBA00022963"/>
    </source>
</evidence>
<feature type="active site" description="Charge relay system" evidence="8">
    <location>
        <position position="346"/>
    </location>
</feature>
<comment type="caution">
    <text evidence="11">The sequence shown here is derived from an EMBL/GenBank/DDBJ whole genome shotgun (WGS) entry which is preliminary data.</text>
</comment>
<keyword evidence="4 7" id="KW-0442">Lipid degradation</keyword>
<dbReference type="InParanoid" id="A0A2J7QG16"/>
<dbReference type="Pfam" id="PF04083">
    <property type="entry name" value="Abhydro_lipase"/>
    <property type="match status" value="1"/>
</dbReference>
<name>A0A2J7QG16_9NEOP</name>
<feature type="active site" description="Charge relay system" evidence="8">
    <location>
        <position position="376"/>
    </location>
</feature>